<sequence>MIFITQDIFTGYQNNKEKIDFMLNNNKIRIQEQGKLYGMEFNIKVPC</sequence>
<evidence type="ECO:0000313" key="1">
    <source>
        <dbReference type="EMBL" id="MFK7001781.1"/>
    </source>
</evidence>
<comment type="caution">
    <text evidence="1">The sequence shown here is derived from an EMBL/GenBank/DDBJ whole genome shotgun (WGS) entry which is preliminary data.</text>
</comment>
<protein>
    <submittedName>
        <fullName evidence="1">Uncharacterized protein</fullName>
    </submittedName>
</protein>
<dbReference type="RefSeq" id="WP_165624189.1">
    <property type="nucleotide sequence ID" value="NZ_JAZGZP010000020.1"/>
</dbReference>
<dbReference type="Proteomes" id="UP001621706">
    <property type="component" value="Unassembled WGS sequence"/>
</dbReference>
<evidence type="ECO:0000313" key="2">
    <source>
        <dbReference type="Proteomes" id="UP001621706"/>
    </source>
</evidence>
<name>A0ABW8PBF9_9FLAO</name>
<dbReference type="EMBL" id="JAZGZP010000020">
    <property type="protein sequence ID" value="MFK7001781.1"/>
    <property type="molecule type" value="Genomic_DNA"/>
</dbReference>
<keyword evidence="2" id="KW-1185">Reference proteome</keyword>
<gene>
    <name evidence="1" type="ORF">V3I07_12850</name>
</gene>
<reference evidence="1 2" key="1">
    <citation type="submission" date="2024-02" db="EMBL/GenBank/DDBJ databases">
        <title>Comparative Genomic Analysis of Flavobacterium Species Causing Columnaris Disease of Freshwater Fish in Thailand: Insights into Virulence and Resistance Mechanisms.</title>
        <authorList>
            <person name="Nguyen D."/>
            <person name="Chokmangmeepisarn P."/>
            <person name="Khianchaikhan K."/>
            <person name="Morishita M."/>
            <person name="Bunnoy A."/>
            <person name="Rodkhum C."/>
        </authorList>
    </citation>
    <scope>NUCLEOTIDE SEQUENCE [LARGE SCALE GENOMIC DNA]</scope>
    <source>
        <strain evidence="1 2">CNRT2201</strain>
    </source>
</reference>
<accession>A0ABW8PBF9</accession>
<proteinExistence type="predicted"/>
<organism evidence="1 2">
    <name type="scientific">Flavobacterium oreochromis</name>
    <dbReference type="NCBI Taxonomy" id="2906078"/>
    <lineage>
        <taxon>Bacteria</taxon>
        <taxon>Pseudomonadati</taxon>
        <taxon>Bacteroidota</taxon>
        <taxon>Flavobacteriia</taxon>
        <taxon>Flavobacteriales</taxon>
        <taxon>Flavobacteriaceae</taxon>
        <taxon>Flavobacterium</taxon>
    </lineage>
</organism>